<dbReference type="Proteomes" id="UP000002220">
    <property type="component" value="Chromosome"/>
</dbReference>
<dbReference type="EMBL" id="CP001744">
    <property type="protein sequence ID" value="ADG67051.1"/>
    <property type="molecule type" value="Genomic_DNA"/>
</dbReference>
<protein>
    <recommendedName>
        <fullName evidence="3">GYF domain-containing protein</fullName>
    </recommendedName>
</protein>
<proteinExistence type="predicted"/>
<dbReference type="HOGENOM" id="CLU_1234097_0_0_0"/>
<name>D5SUJ9_PLAL2</name>
<accession>D5SUJ9</accession>
<dbReference type="InterPro" id="IPR025640">
    <property type="entry name" value="GYF_2"/>
</dbReference>
<gene>
    <name evidence="4" type="ordered locus">Plim_1216</name>
</gene>
<dbReference type="KEGG" id="plm:Plim_1216"/>
<evidence type="ECO:0000259" key="3">
    <source>
        <dbReference type="Pfam" id="PF14237"/>
    </source>
</evidence>
<dbReference type="Pfam" id="PF14237">
    <property type="entry name" value="GYF_2"/>
    <property type="match status" value="1"/>
</dbReference>
<organism evidence="4 5">
    <name type="scientific">Planctopirus limnophila (strain ATCC 43296 / DSM 3776 / IFAM 1008 / Mu 290)</name>
    <name type="common">Planctomyces limnophilus</name>
    <dbReference type="NCBI Taxonomy" id="521674"/>
    <lineage>
        <taxon>Bacteria</taxon>
        <taxon>Pseudomonadati</taxon>
        <taxon>Planctomycetota</taxon>
        <taxon>Planctomycetia</taxon>
        <taxon>Planctomycetales</taxon>
        <taxon>Planctomycetaceae</taxon>
        <taxon>Planctopirus</taxon>
    </lineage>
</organism>
<keyword evidence="5" id="KW-1185">Reference proteome</keyword>
<dbReference type="AlphaFoldDB" id="D5SUJ9"/>
<feature type="compositionally biased region" description="Polar residues" evidence="1">
    <location>
        <begin position="84"/>
        <end position="98"/>
    </location>
</feature>
<evidence type="ECO:0000313" key="4">
    <source>
        <dbReference type="EMBL" id="ADG67051.1"/>
    </source>
</evidence>
<feature type="domain" description="GYF" evidence="3">
    <location>
        <begin position="5"/>
        <end position="50"/>
    </location>
</feature>
<keyword evidence="2" id="KW-0812">Transmembrane</keyword>
<dbReference type="OrthoDB" id="254120at2"/>
<feature type="transmembrane region" description="Helical" evidence="2">
    <location>
        <begin position="179"/>
        <end position="203"/>
    </location>
</feature>
<sequence>MSNQWFVKIDGKAQGPLNELQIRKLMKMGRIEPDTEVRPESGGAWMTAAEAIQILDQGTNTIDPIEALIDNVLGTSTPTPPTTLSDQDFSQNSPSDSETPAKKASVTPPIPQVPTASVPQPVRNQLPKWSGIAKDDVPKYGELETYGWLSAILGVLIMVSSIMISFAEANNERATQGSVFVILLFGFLQAVAFLTASALIRGFRHGLQDLRKITICAEHTAKRA</sequence>
<feature type="region of interest" description="Disordered" evidence="1">
    <location>
        <begin position="72"/>
        <end position="122"/>
    </location>
</feature>
<evidence type="ECO:0000256" key="2">
    <source>
        <dbReference type="SAM" id="Phobius"/>
    </source>
</evidence>
<feature type="transmembrane region" description="Helical" evidence="2">
    <location>
        <begin position="146"/>
        <end position="167"/>
    </location>
</feature>
<keyword evidence="2" id="KW-1133">Transmembrane helix</keyword>
<evidence type="ECO:0000313" key="5">
    <source>
        <dbReference type="Proteomes" id="UP000002220"/>
    </source>
</evidence>
<dbReference type="RefSeq" id="WP_013109482.1">
    <property type="nucleotide sequence ID" value="NC_014148.1"/>
</dbReference>
<keyword evidence="2" id="KW-0472">Membrane</keyword>
<evidence type="ECO:0000256" key="1">
    <source>
        <dbReference type="SAM" id="MobiDB-lite"/>
    </source>
</evidence>
<reference evidence="4 5" key="1">
    <citation type="journal article" date="2010" name="Stand. Genomic Sci.">
        <title>Complete genome sequence of Planctomyces limnophilus type strain (Mu 290).</title>
        <authorList>
            <person name="Labutti K."/>
            <person name="Sikorski J."/>
            <person name="Schneider S."/>
            <person name="Nolan M."/>
            <person name="Lucas S."/>
            <person name="Glavina Del Rio T."/>
            <person name="Tice H."/>
            <person name="Cheng J.F."/>
            <person name="Goodwin L."/>
            <person name="Pitluck S."/>
            <person name="Liolios K."/>
            <person name="Ivanova N."/>
            <person name="Mavromatis K."/>
            <person name="Mikhailova N."/>
            <person name="Pati A."/>
            <person name="Chen A."/>
            <person name="Palaniappan K."/>
            <person name="Land M."/>
            <person name="Hauser L."/>
            <person name="Chang Y.J."/>
            <person name="Jeffries C.D."/>
            <person name="Tindall B.J."/>
            <person name="Rohde M."/>
            <person name="Goker M."/>
            <person name="Woyke T."/>
            <person name="Bristow J."/>
            <person name="Eisen J.A."/>
            <person name="Markowitz V."/>
            <person name="Hugenholtz P."/>
            <person name="Kyrpides N.C."/>
            <person name="Klenk H.P."/>
            <person name="Lapidus A."/>
        </authorList>
    </citation>
    <scope>NUCLEOTIDE SEQUENCE [LARGE SCALE GENOMIC DNA]</scope>
    <source>
        <strain evidence="5">ATCC 43296 / DSM 3776 / IFAM 1008 / 290</strain>
    </source>
</reference>